<feature type="domain" description="HTH cro/C1-type" evidence="1">
    <location>
        <begin position="11"/>
        <end position="43"/>
    </location>
</feature>
<evidence type="ECO:0000313" key="3">
    <source>
        <dbReference type="Proteomes" id="UP000481517"/>
    </source>
</evidence>
<evidence type="ECO:0000259" key="1">
    <source>
        <dbReference type="PROSITE" id="PS50943"/>
    </source>
</evidence>
<protein>
    <recommendedName>
        <fullName evidence="1">HTH cro/C1-type domain-containing protein</fullName>
    </recommendedName>
</protein>
<dbReference type="GO" id="GO:0003677">
    <property type="term" value="F:DNA binding"/>
    <property type="evidence" value="ECO:0007669"/>
    <property type="project" value="InterPro"/>
</dbReference>
<dbReference type="SUPFAM" id="SSF47413">
    <property type="entry name" value="lambda repressor-like DNA-binding domains"/>
    <property type="match status" value="1"/>
</dbReference>
<gene>
    <name evidence="2" type="ORF">PSI9734_00296</name>
</gene>
<dbReference type="RefSeq" id="WP_173919340.1">
    <property type="nucleotide sequence ID" value="NZ_CADCXY010000001.1"/>
</dbReference>
<dbReference type="AlphaFoldDB" id="A0A6S6WPX6"/>
<dbReference type="Gene3D" id="1.10.260.40">
    <property type="entry name" value="lambda repressor-like DNA-binding domains"/>
    <property type="match status" value="1"/>
</dbReference>
<dbReference type="EMBL" id="CADCXY010000001">
    <property type="protein sequence ID" value="CAB0149723.1"/>
    <property type="molecule type" value="Genomic_DNA"/>
</dbReference>
<name>A0A6S6WPX6_9GAMM</name>
<dbReference type="PROSITE" id="PS50943">
    <property type="entry name" value="HTH_CROC1"/>
    <property type="match status" value="1"/>
</dbReference>
<organism evidence="2 3">
    <name type="scientific">Pseudidiomarina piscicola</name>
    <dbReference type="NCBI Taxonomy" id="2614830"/>
    <lineage>
        <taxon>Bacteria</taxon>
        <taxon>Pseudomonadati</taxon>
        <taxon>Pseudomonadota</taxon>
        <taxon>Gammaproteobacteria</taxon>
        <taxon>Alteromonadales</taxon>
        <taxon>Idiomarinaceae</taxon>
        <taxon>Pseudidiomarina</taxon>
    </lineage>
</organism>
<dbReference type="InterPro" id="IPR001387">
    <property type="entry name" value="Cro/C1-type_HTH"/>
</dbReference>
<reference evidence="2 3" key="1">
    <citation type="submission" date="2020-02" db="EMBL/GenBank/DDBJ databases">
        <authorList>
            <person name="Rodrigo-Torres L."/>
            <person name="Arahal R. D."/>
            <person name="Lucena T."/>
        </authorList>
    </citation>
    <scope>NUCLEOTIDE SEQUENCE [LARGE SCALE GENOMIC DNA]</scope>
    <source>
        <strain evidence="2 3">CECT 9734</strain>
    </source>
</reference>
<keyword evidence="3" id="KW-1185">Reference proteome</keyword>
<dbReference type="Pfam" id="PF01381">
    <property type="entry name" value="HTH_3"/>
    <property type="match status" value="1"/>
</dbReference>
<dbReference type="InterPro" id="IPR010982">
    <property type="entry name" value="Lambda_DNA-bd_dom_sf"/>
</dbReference>
<evidence type="ECO:0000313" key="2">
    <source>
        <dbReference type="EMBL" id="CAB0149723.1"/>
    </source>
</evidence>
<proteinExistence type="predicted"/>
<sequence length="64" mass="7379">MKTLKELSKLLVEERKKRGLSQKDMRMLIGMSQQQYQRSESGQDLTVSQRMFGLASTSTLRTRG</sequence>
<accession>A0A6S6WPX6</accession>
<dbReference type="Proteomes" id="UP000481517">
    <property type="component" value="Unassembled WGS sequence"/>
</dbReference>